<gene>
    <name evidence="11" type="ORF">A3843_07315</name>
</gene>
<evidence type="ECO:0000256" key="7">
    <source>
        <dbReference type="SAM" id="Phobius"/>
    </source>
</evidence>
<feature type="transmembrane region" description="Helical" evidence="7">
    <location>
        <begin position="12"/>
        <end position="39"/>
    </location>
</feature>
<organism evidence="11 12">
    <name type="scientific">Pseudovibrio exalbescens</name>
    <dbReference type="NCBI Taxonomy" id="197461"/>
    <lineage>
        <taxon>Bacteria</taxon>
        <taxon>Pseudomonadati</taxon>
        <taxon>Pseudomonadota</taxon>
        <taxon>Alphaproteobacteria</taxon>
        <taxon>Hyphomicrobiales</taxon>
        <taxon>Stappiaceae</taxon>
        <taxon>Pseudovibrio</taxon>
    </lineage>
</organism>
<sequence length="811" mass="86692">MGALRFLNNLKLSFKIGGGFVVVLLLSLAIGAMGIFSIFQLSEQTKITQSTTDLTQQLQAASSAGQAFLRDLDPDKGAKASEEIAQLTADVKQTIQTMQANGRITTDFEETLAQAEALNQQFESVLESVNVQQSALNELLATSDDLVFAGDTVQLEVTRTMRIADQMDKDANAELLEADKAGRIVAELQKLALTLQNDFQLAYNSSNDELMSNVVINAAKAGKEIEKLQGITLQHLDSSIVDKLAEINNALIQQMQEMMETDDFTKIYTLRADIRDSISQLNKTTRFVTGLTYRSIDDARGLQEEASQRRDQLEKIANSANNLSRYALATTNQVLGYLRPGSGIKAEAVDAQMAGLMEEAKNFAARASDMGKIGEEGARMVDYITSARANFATMAEATANKDAQLTAFIAQSAKVQSGIGTIASDEAKKVAAQSDVAMMTIATTVGICVLIGAALAIALSIAITVPTKRLNSIMARLADGDLDVEVKGTQRKDEIGEMSRTVQVFRDNALERLALRREQEEAQQQNLKKQQQVESLIADFREKSQMLLNAVNTSMQEMGSTANAMADTARATTEETTMAQSSSNEAASNVQMVSSAAEELSSSIEEIARQVSAATNVVQKATDGAHQSNARITELATATNKIGEVITLIQAIAEQTNLLALNATIEAARAGEAGKGFAVVAAEVKELANQTSKATEEISGQISAIQSSTGEAVDTISGITQTMDEVSQYTNAIATAVEQQGAATTEISRNVQEAAAGSANVNQNMSRVAESVQQTSAASSQVLSSSAEVIEKAEQLRHEVDEFLSAVAKAG</sequence>
<dbReference type="InterPro" id="IPR003660">
    <property type="entry name" value="HAMP_dom"/>
</dbReference>
<dbReference type="InterPro" id="IPR004090">
    <property type="entry name" value="Chemotax_Me-accpt_rcpt"/>
</dbReference>
<accession>A0A1U7JHK0</accession>
<dbReference type="PROSITE" id="PS50885">
    <property type="entry name" value="HAMP"/>
    <property type="match status" value="1"/>
</dbReference>
<dbReference type="Gene3D" id="1.10.287.950">
    <property type="entry name" value="Methyl-accepting chemotaxis protein"/>
    <property type="match status" value="1"/>
</dbReference>
<dbReference type="AlphaFoldDB" id="A0A1U7JHK0"/>
<evidence type="ECO:0000259" key="10">
    <source>
        <dbReference type="PROSITE" id="PS50885"/>
    </source>
</evidence>
<dbReference type="GO" id="GO:0004888">
    <property type="term" value="F:transmembrane signaling receptor activity"/>
    <property type="evidence" value="ECO:0007669"/>
    <property type="project" value="InterPro"/>
</dbReference>
<dbReference type="GO" id="GO:0006935">
    <property type="term" value="P:chemotaxis"/>
    <property type="evidence" value="ECO:0007669"/>
    <property type="project" value="InterPro"/>
</dbReference>
<dbReference type="RefSeq" id="WP_036489592.1">
    <property type="nucleotide sequence ID" value="NZ_LVVZ01000014.1"/>
</dbReference>
<reference evidence="11 12" key="1">
    <citation type="submission" date="2016-03" db="EMBL/GenBank/DDBJ databases">
        <title>Genome sequence of Nesiotobacter sp. nov., a moderately halophilic alphaproteobacterium isolated from the Yellow Sea, China.</title>
        <authorList>
            <person name="Zhang G."/>
            <person name="Zhang R."/>
        </authorList>
    </citation>
    <scope>NUCLEOTIDE SEQUENCE [LARGE SCALE GENOMIC DNA]</scope>
    <source>
        <strain evidence="11 12">WB1-6</strain>
    </source>
</reference>
<comment type="caution">
    <text evidence="11">The sequence shown here is derived from an EMBL/GenBank/DDBJ whole genome shotgun (WGS) entry which is preliminary data.</text>
</comment>
<feature type="coiled-coil region" evidence="6">
    <location>
        <begin position="510"/>
        <end position="539"/>
    </location>
</feature>
<feature type="transmembrane region" description="Helical" evidence="7">
    <location>
        <begin position="436"/>
        <end position="465"/>
    </location>
</feature>
<dbReference type="PROSITE" id="PS50192">
    <property type="entry name" value="T_SNARE"/>
    <property type="match status" value="1"/>
</dbReference>
<evidence type="ECO:0000313" key="12">
    <source>
        <dbReference type="Proteomes" id="UP000185783"/>
    </source>
</evidence>
<feature type="domain" description="T-SNARE coiled-coil homology" evidence="9">
    <location>
        <begin position="706"/>
        <end position="768"/>
    </location>
</feature>
<evidence type="ECO:0000256" key="4">
    <source>
        <dbReference type="ARBA" id="ARBA00029447"/>
    </source>
</evidence>
<keyword evidence="7" id="KW-1133">Transmembrane helix</keyword>
<keyword evidence="2" id="KW-0997">Cell inner membrane</keyword>
<keyword evidence="12" id="KW-1185">Reference proteome</keyword>
<feature type="domain" description="Methyl-accepting transducer" evidence="8">
    <location>
        <begin position="554"/>
        <end position="790"/>
    </location>
</feature>
<evidence type="ECO:0000256" key="5">
    <source>
        <dbReference type="PROSITE-ProRule" id="PRU00284"/>
    </source>
</evidence>
<dbReference type="PRINTS" id="PR00260">
    <property type="entry name" value="CHEMTRNSDUCR"/>
</dbReference>
<keyword evidence="7" id="KW-0472">Membrane</keyword>
<evidence type="ECO:0000259" key="9">
    <source>
        <dbReference type="PROSITE" id="PS50192"/>
    </source>
</evidence>
<evidence type="ECO:0000259" key="8">
    <source>
        <dbReference type="PROSITE" id="PS50111"/>
    </source>
</evidence>
<dbReference type="GO" id="GO:0005886">
    <property type="term" value="C:plasma membrane"/>
    <property type="evidence" value="ECO:0007669"/>
    <property type="project" value="UniProtKB-SubCell"/>
</dbReference>
<protein>
    <recommendedName>
        <fullName evidence="13">Chemotaxis protein</fullName>
    </recommendedName>
</protein>
<dbReference type="SUPFAM" id="SSF58104">
    <property type="entry name" value="Methyl-accepting chemotaxis protein (MCP) signaling domain"/>
    <property type="match status" value="1"/>
</dbReference>
<dbReference type="CDD" id="cd06225">
    <property type="entry name" value="HAMP"/>
    <property type="match status" value="1"/>
</dbReference>
<dbReference type="PROSITE" id="PS50111">
    <property type="entry name" value="CHEMOTAXIS_TRANSDUC_2"/>
    <property type="match status" value="1"/>
</dbReference>
<dbReference type="Pfam" id="PF00015">
    <property type="entry name" value="MCPsignal"/>
    <property type="match status" value="1"/>
</dbReference>
<dbReference type="GO" id="GO:0007165">
    <property type="term" value="P:signal transduction"/>
    <property type="evidence" value="ECO:0007669"/>
    <property type="project" value="UniProtKB-KW"/>
</dbReference>
<dbReference type="SMART" id="SM00304">
    <property type="entry name" value="HAMP"/>
    <property type="match status" value="1"/>
</dbReference>
<keyword evidence="7" id="KW-0812">Transmembrane</keyword>
<comment type="subcellular location">
    <subcellularLocation>
        <location evidence="1">Cell inner membrane</location>
        <topology evidence="1">Multi-pass membrane protein</topology>
    </subcellularLocation>
</comment>
<feature type="domain" description="HAMP" evidence="10">
    <location>
        <begin position="461"/>
        <end position="514"/>
    </location>
</feature>
<evidence type="ECO:0000256" key="2">
    <source>
        <dbReference type="ARBA" id="ARBA00022519"/>
    </source>
</evidence>
<dbReference type="SMART" id="SM00283">
    <property type="entry name" value="MA"/>
    <property type="match status" value="1"/>
</dbReference>
<keyword evidence="2" id="KW-1003">Cell membrane</keyword>
<evidence type="ECO:0000313" key="11">
    <source>
        <dbReference type="EMBL" id="OKL44220.1"/>
    </source>
</evidence>
<name>A0A1U7JHK0_9HYPH</name>
<dbReference type="EMBL" id="LVVZ01000014">
    <property type="protein sequence ID" value="OKL44220.1"/>
    <property type="molecule type" value="Genomic_DNA"/>
</dbReference>
<evidence type="ECO:0000256" key="3">
    <source>
        <dbReference type="ARBA" id="ARBA00023224"/>
    </source>
</evidence>
<keyword evidence="3 5" id="KW-0807">Transducer</keyword>
<dbReference type="Proteomes" id="UP000185783">
    <property type="component" value="Unassembled WGS sequence"/>
</dbReference>
<feature type="coiled-coil region" evidence="6">
    <location>
        <begin position="296"/>
        <end position="323"/>
    </location>
</feature>
<dbReference type="InterPro" id="IPR000727">
    <property type="entry name" value="T_SNARE_dom"/>
</dbReference>
<dbReference type="PANTHER" id="PTHR32089:SF112">
    <property type="entry name" value="LYSOZYME-LIKE PROTEIN-RELATED"/>
    <property type="match status" value="1"/>
</dbReference>
<dbReference type="Gene3D" id="6.10.340.10">
    <property type="match status" value="1"/>
</dbReference>
<evidence type="ECO:0008006" key="13">
    <source>
        <dbReference type="Google" id="ProtNLM"/>
    </source>
</evidence>
<evidence type="ECO:0000256" key="6">
    <source>
        <dbReference type="SAM" id="Coils"/>
    </source>
</evidence>
<dbReference type="PANTHER" id="PTHR32089">
    <property type="entry name" value="METHYL-ACCEPTING CHEMOTAXIS PROTEIN MCPB"/>
    <property type="match status" value="1"/>
</dbReference>
<dbReference type="InterPro" id="IPR004089">
    <property type="entry name" value="MCPsignal_dom"/>
</dbReference>
<keyword evidence="6" id="KW-0175">Coiled coil</keyword>
<proteinExistence type="inferred from homology"/>
<dbReference type="Pfam" id="PF00672">
    <property type="entry name" value="HAMP"/>
    <property type="match status" value="1"/>
</dbReference>
<evidence type="ECO:0000256" key="1">
    <source>
        <dbReference type="ARBA" id="ARBA00004429"/>
    </source>
</evidence>
<dbReference type="STRING" id="197461.A3843_07315"/>
<comment type="similarity">
    <text evidence="4">Belongs to the methyl-accepting chemotaxis (MCP) protein family.</text>
</comment>